<feature type="compositionally biased region" description="Polar residues" evidence="8">
    <location>
        <begin position="28"/>
        <end position="45"/>
    </location>
</feature>
<keyword evidence="5" id="KW-0862">Zinc</keyword>
<feature type="domain" description="C2H2-type" evidence="9">
    <location>
        <begin position="59"/>
        <end position="86"/>
    </location>
</feature>
<evidence type="ECO:0000256" key="4">
    <source>
        <dbReference type="ARBA" id="ARBA00022771"/>
    </source>
</evidence>
<evidence type="ECO:0000313" key="10">
    <source>
        <dbReference type="EMBL" id="QSZ37361.1"/>
    </source>
</evidence>
<feature type="region of interest" description="Disordered" evidence="8">
    <location>
        <begin position="1"/>
        <end position="61"/>
    </location>
</feature>
<evidence type="ECO:0000259" key="9">
    <source>
        <dbReference type="PROSITE" id="PS50157"/>
    </source>
</evidence>
<dbReference type="GO" id="GO:0000978">
    <property type="term" value="F:RNA polymerase II cis-regulatory region sequence-specific DNA binding"/>
    <property type="evidence" value="ECO:0007669"/>
    <property type="project" value="InterPro"/>
</dbReference>
<dbReference type="GO" id="GO:0000981">
    <property type="term" value="F:DNA-binding transcription factor activity, RNA polymerase II-specific"/>
    <property type="evidence" value="ECO:0007669"/>
    <property type="project" value="InterPro"/>
</dbReference>
<dbReference type="Pfam" id="PF04082">
    <property type="entry name" value="Fungal_trans"/>
    <property type="match status" value="1"/>
</dbReference>
<name>A0A8A3PR88_9HELO</name>
<feature type="domain" description="C2H2-type" evidence="9">
    <location>
        <begin position="87"/>
        <end position="115"/>
    </location>
</feature>
<protein>
    <recommendedName>
        <fullName evidence="9">C2H2-type domain-containing protein</fullName>
    </recommendedName>
</protein>
<dbReference type="InterPro" id="IPR013087">
    <property type="entry name" value="Znf_C2H2_type"/>
</dbReference>
<dbReference type="InterPro" id="IPR051059">
    <property type="entry name" value="VerF-like"/>
</dbReference>
<evidence type="ECO:0000256" key="8">
    <source>
        <dbReference type="SAM" id="MobiDB-lite"/>
    </source>
</evidence>
<evidence type="ECO:0000256" key="1">
    <source>
        <dbReference type="ARBA" id="ARBA00004123"/>
    </source>
</evidence>
<dbReference type="PANTHER" id="PTHR40626:SF13">
    <property type="entry name" value="RESPIRATION FACTOR 2-RELATED"/>
    <property type="match status" value="1"/>
</dbReference>
<dbReference type="Pfam" id="PF00096">
    <property type="entry name" value="zf-C2H2"/>
    <property type="match status" value="1"/>
</dbReference>
<proteinExistence type="predicted"/>
<evidence type="ECO:0000256" key="2">
    <source>
        <dbReference type="ARBA" id="ARBA00022723"/>
    </source>
</evidence>
<dbReference type="InterPro" id="IPR036236">
    <property type="entry name" value="Znf_C2H2_sf"/>
</dbReference>
<dbReference type="InterPro" id="IPR007219">
    <property type="entry name" value="XnlR_reg_dom"/>
</dbReference>
<dbReference type="PANTHER" id="PTHR40626">
    <property type="entry name" value="MIP31509P"/>
    <property type="match status" value="1"/>
</dbReference>
<dbReference type="GO" id="GO:0005634">
    <property type="term" value="C:nucleus"/>
    <property type="evidence" value="ECO:0007669"/>
    <property type="project" value="UniProtKB-SubCell"/>
</dbReference>
<dbReference type="PROSITE" id="PS50157">
    <property type="entry name" value="ZINC_FINGER_C2H2_2"/>
    <property type="match status" value="2"/>
</dbReference>
<reference evidence="10" key="1">
    <citation type="submission" date="2020-10" db="EMBL/GenBank/DDBJ databases">
        <title>Genome Sequence of Monilinia vaccinii-corymbosi Sheds Light on Mummy Berry Disease Infection of Blueberry and Mating Type.</title>
        <authorList>
            <person name="Yow A.G."/>
            <person name="Zhang Y."/>
            <person name="Bansal K."/>
            <person name="Eacker S.M."/>
            <person name="Sullivan S."/>
            <person name="Liachko I."/>
            <person name="Cubeta M.A."/>
            <person name="Rollins J.A."/>
            <person name="Ashrafi H."/>
        </authorList>
    </citation>
    <scope>NUCLEOTIDE SEQUENCE</scope>
    <source>
        <strain evidence="10">RL-1</strain>
    </source>
</reference>
<keyword evidence="6" id="KW-0539">Nucleus</keyword>
<keyword evidence="3" id="KW-0677">Repeat</keyword>
<dbReference type="SUPFAM" id="SSF57667">
    <property type="entry name" value="beta-beta-alpha zinc fingers"/>
    <property type="match status" value="1"/>
</dbReference>
<dbReference type="GO" id="GO:0000785">
    <property type="term" value="C:chromatin"/>
    <property type="evidence" value="ECO:0007669"/>
    <property type="project" value="TreeGrafter"/>
</dbReference>
<dbReference type="Proteomes" id="UP000672032">
    <property type="component" value="Chromosome 8"/>
</dbReference>
<evidence type="ECO:0000256" key="3">
    <source>
        <dbReference type="ARBA" id="ARBA00022737"/>
    </source>
</evidence>
<dbReference type="CDD" id="cd12148">
    <property type="entry name" value="fungal_TF_MHR"/>
    <property type="match status" value="1"/>
</dbReference>
<feature type="region of interest" description="Disordered" evidence="8">
    <location>
        <begin position="943"/>
        <end position="1004"/>
    </location>
</feature>
<evidence type="ECO:0000256" key="6">
    <source>
        <dbReference type="ARBA" id="ARBA00023242"/>
    </source>
</evidence>
<evidence type="ECO:0000256" key="7">
    <source>
        <dbReference type="PROSITE-ProRule" id="PRU00042"/>
    </source>
</evidence>
<feature type="compositionally biased region" description="Polar residues" evidence="8">
    <location>
        <begin position="957"/>
        <end position="973"/>
    </location>
</feature>
<evidence type="ECO:0000313" key="11">
    <source>
        <dbReference type="Proteomes" id="UP000672032"/>
    </source>
</evidence>
<dbReference type="EMBL" id="CP063412">
    <property type="protein sequence ID" value="QSZ37361.1"/>
    <property type="molecule type" value="Genomic_DNA"/>
</dbReference>
<comment type="subcellular location">
    <subcellularLocation>
        <location evidence="1">Nucleus</location>
    </subcellularLocation>
</comment>
<gene>
    <name evidence="10" type="ORF">DSL72_009459</name>
</gene>
<accession>A0A8A3PR88</accession>
<sequence length="1174" mass="128447">MSAAMSSNSPESNGGEDGGEEVGDNVADNVTESTTSAAGTITVQPADSFPSKTDKPKPHGCHSCGRHFARLEHLKRHERIHTKEKPFACSECGRAFSRRDLQIRHQQKLHSETTPPAKPRDRRTSVASSAGGANGSHRVQKNSGARMRPRANTLSHVEGAFMQLTMDQMATESLAAGNQNRPLHLNLAHSRHPSLAELPMTRDYEFGGMSGIGGMSTAMDHRGMPHGLPKIDTSTPSRIGYSGGLRTAPIPGGFQPSEFEFDHSFRNFGFPTGNDSTINPSALHLDDSPLSMAIDPDTFRPHFPDASGIPMLEDNFAWDPTFNQMNFDAANENAIDGSSPSAISTASYSGISDGIMLDGSNNTAPNTASMWQQPMMGTPLMSHNFVDHGNQQLANFANGNHMSPHILPHNHANSTYFPTQPPLGPSVVPGLNSGMNHTQGFHSPMTLDPGTPNSIPGGVPGSLPLSTITDSTRSVLMTALAQETSFGARKYSFPSFPSANSPSPLSPRFPARANNVSESTRFLPSTFDLQRYIGAYIKYFHPHLPFLHIPTLSFDLRAYTNDGRGASASIDGPGCLALSMAAIGALYETDHLQAKALFESAKKMLQLYIEERRKVDLRRADHRKTSVDHNSRVPQASVHTPVWLAQAMLLNIIYGFNCGDKVTADNSFIHCATLVSLAKAAELIKPPPSHNGSPQQDVRVTSGDNVSNGYIKPEIPDDQQEWLDWKVAEERKRALFAIFILSSMLMSAYNHAPALTNSEIESDLPCDEEFWSAENANSFYAMGGSASADRKKTTFKAALSELLQASNKPQYQQGQAQSYGNGHNAQDLPQNHLEPSAFGCLILINALHNYIWETRQRHTNKAWTNEDTEKMHHHIEPALKAWQSAWQRNPNHCVSRPNPNGAGPLSADSVPLLDLAYIRLFVNMSQSKEKFWQRDFDGMASELSRGNGIVPNEEHSPSSNADSIEFSSGSTAGSVFVDSPASSNSPPDFKSSRALHYSSPPTSSAALLKRERRLRRAANYAADSLTMSDQFGITFADFTSRELPLQSAMCAFDCAQVIAEWITSLQERVGCHLGILGKNDIDISQLPDMMLVEVEDMRLLHKIRDIINSAERKMDGLRGLPATDNCGYGSKILRVTAYMLNRAAVWPVTRIMAHALETQAVHMQTRTESSISQR</sequence>
<dbReference type="GO" id="GO:0008270">
    <property type="term" value="F:zinc ion binding"/>
    <property type="evidence" value="ECO:0007669"/>
    <property type="project" value="UniProtKB-KW"/>
</dbReference>
<feature type="compositionally biased region" description="Low complexity" evidence="8">
    <location>
        <begin position="1"/>
        <end position="13"/>
    </location>
</feature>
<organism evidence="10 11">
    <name type="scientific">Monilinia vaccinii-corymbosi</name>
    <dbReference type="NCBI Taxonomy" id="61207"/>
    <lineage>
        <taxon>Eukaryota</taxon>
        <taxon>Fungi</taxon>
        <taxon>Dikarya</taxon>
        <taxon>Ascomycota</taxon>
        <taxon>Pezizomycotina</taxon>
        <taxon>Leotiomycetes</taxon>
        <taxon>Helotiales</taxon>
        <taxon>Sclerotiniaceae</taxon>
        <taxon>Monilinia</taxon>
    </lineage>
</organism>
<keyword evidence="4 7" id="KW-0863">Zinc-finger</keyword>
<dbReference type="OrthoDB" id="10018191at2759"/>
<dbReference type="PROSITE" id="PS00028">
    <property type="entry name" value="ZINC_FINGER_C2H2_1"/>
    <property type="match status" value="2"/>
</dbReference>
<dbReference type="GO" id="GO:0006351">
    <property type="term" value="P:DNA-templated transcription"/>
    <property type="evidence" value="ECO:0007669"/>
    <property type="project" value="InterPro"/>
</dbReference>
<dbReference type="Gene3D" id="3.30.160.60">
    <property type="entry name" value="Classic Zinc Finger"/>
    <property type="match status" value="2"/>
</dbReference>
<evidence type="ECO:0000256" key="5">
    <source>
        <dbReference type="ARBA" id="ARBA00022833"/>
    </source>
</evidence>
<keyword evidence="2" id="KW-0479">Metal-binding</keyword>
<dbReference type="AlphaFoldDB" id="A0A8A3PR88"/>
<dbReference type="SMART" id="SM00355">
    <property type="entry name" value="ZnF_C2H2"/>
    <property type="match status" value="2"/>
</dbReference>
<keyword evidence="11" id="KW-1185">Reference proteome</keyword>
<dbReference type="FunFam" id="3.30.160.60:FF:000446">
    <property type="entry name" value="Zinc finger protein"/>
    <property type="match status" value="2"/>
</dbReference>
<feature type="region of interest" description="Disordered" evidence="8">
    <location>
        <begin position="104"/>
        <end position="148"/>
    </location>
</feature>